<organism evidence="1 2">
    <name type="scientific">Nocardioides scoriae</name>
    <dbReference type="NCBI Taxonomy" id="642780"/>
    <lineage>
        <taxon>Bacteria</taxon>
        <taxon>Bacillati</taxon>
        <taxon>Actinomycetota</taxon>
        <taxon>Actinomycetes</taxon>
        <taxon>Propionibacteriales</taxon>
        <taxon>Nocardioidaceae</taxon>
        <taxon>Nocardioides</taxon>
    </lineage>
</organism>
<gene>
    <name evidence="1" type="ORF">SAMN04488570_0279</name>
</gene>
<keyword evidence="2" id="KW-1185">Reference proteome</keyword>
<proteinExistence type="predicted"/>
<evidence type="ECO:0000313" key="2">
    <source>
        <dbReference type="Proteomes" id="UP000198859"/>
    </source>
</evidence>
<evidence type="ECO:0000313" key="1">
    <source>
        <dbReference type="EMBL" id="SDR75606.1"/>
    </source>
</evidence>
<dbReference type="EMBL" id="LT629757">
    <property type="protein sequence ID" value="SDR75606.1"/>
    <property type="molecule type" value="Genomic_DNA"/>
</dbReference>
<dbReference type="Proteomes" id="UP000198859">
    <property type="component" value="Chromosome I"/>
</dbReference>
<reference evidence="2" key="1">
    <citation type="submission" date="2016-10" db="EMBL/GenBank/DDBJ databases">
        <authorList>
            <person name="Varghese N."/>
            <person name="Submissions S."/>
        </authorList>
    </citation>
    <scope>NUCLEOTIDE SEQUENCE [LARGE SCALE GENOMIC DNA]</scope>
    <source>
        <strain evidence="2">DSM 22127</strain>
    </source>
</reference>
<name>A0A1H1LM49_9ACTN</name>
<dbReference type="STRING" id="642780.SAMN04488570_0279"/>
<dbReference type="AlphaFoldDB" id="A0A1H1LM49"/>
<sequence>MARSSTHEWFRFLDVTTEDEAAEELMRWSAALKVVYDDLARQCRGLGDAPGGDLYEVLNVARSTLSEGIDILDDAVRRFRAGEHRVA</sequence>
<dbReference type="OrthoDB" id="3829863at2"/>
<protein>
    <submittedName>
        <fullName evidence="1">Uncharacterized protein</fullName>
    </submittedName>
</protein>
<dbReference type="RefSeq" id="WP_091725301.1">
    <property type="nucleotide sequence ID" value="NZ_LT629757.1"/>
</dbReference>
<accession>A0A1H1LM49</accession>